<sequence>MTVTTAFDMSAAFQELVNGRDLDGLLDLFGPGAVSRTVGGEVLTDPDRIRADLAGLLAGNPHLVNTPRHTLVSGDVALMLIDWTLEVDTPDGRAQLAGTTTNVVRQTLDGGWRFAVLNPAGTAA</sequence>
<dbReference type="RefSeq" id="WP_284920137.1">
    <property type="nucleotide sequence ID" value="NZ_CP126980.1"/>
</dbReference>
<evidence type="ECO:0000313" key="3">
    <source>
        <dbReference type="Proteomes" id="UP001240150"/>
    </source>
</evidence>
<evidence type="ECO:0000259" key="1">
    <source>
        <dbReference type="Pfam" id="PF12680"/>
    </source>
</evidence>
<dbReference type="Pfam" id="PF12680">
    <property type="entry name" value="SnoaL_2"/>
    <property type="match status" value="1"/>
</dbReference>
<dbReference type="SUPFAM" id="SSF54427">
    <property type="entry name" value="NTF2-like"/>
    <property type="match status" value="1"/>
</dbReference>
<organism evidence="2 3">
    <name type="scientific">Actinoplanes oblitus</name>
    <dbReference type="NCBI Taxonomy" id="3040509"/>
    <lineage>
        <taxon>Bacteria</taxon>
        <taxon>Bacillati</taxon>
        <taxon>Actinomycetota</taxon>
        <taxon>Actinomycetes</taxon>
        <taxon>Micromonosporales</taxon>
        <taxon>Micromonosporaceae</taxon>
        <taxon>Actinoplanes</taxon>
    </lineage>
</organism>
<gene>
    <name evidence="2" type="ORF">ACTOB_002359</name>
</gene>
<proteinExistence type="predicted"/>
<dbReference type="InterPro" id="IPR032710">
    <property type="entry name" value="NTF2-like_dom_sf"/>
</dbReference>
<name>A0ABY8WLL1_9ACTN</name>
<feature type="domain" description="SnoaL-like" evidence="1">
    <location>
        <begin position="12"/>
        <end position="101"/>
    </location>
</feature>
<keyword evidence="3" id="KW-1185">Reference proteome</keyword>
<dbReference type="CDD" id="cd00531">
    <property type="entry name" value="NTF2_like"/>
    <property type="match status" value="1"/>
</dbReference>
<accession>A0ABY8WLL1</accession>
<dbReference type="InterPro" id="IPR037401">
    <property type="entry name" value="SnoaL-like"/>
</dbReference>
<reference evidence="2 3" key="1">
    <citation type="submission" date="2023-06" db="EMBL/GenBank/DDBJ databases">
        <authorList>
            <person name="Yushchuk O."/>
            <person name="Binda E."/>
            <person name="Ruckert-Reed C."/>
            <person name="Fedorenko V."/>
            <person name="Kalinowski J."/>
            <person name="Marinelli F."/>
        </authorList>
    </citation>
    <scope>NUCLEOTIDE SEQUENCE [LARGE SCALE GENOMIC DNA]</scope>
    <source>
        <strain evidence="2 3">NRRL 3884</strain>
    </source>
</reference>
<protein>
    <submittedName>
        <fullName evidence="2">Nuclear transport factor 2 family protein</fullName>
    </submittedName>
</protein>
<dbReference type="EMBL" id="CP126980">
    <property type="protein sequence ID" value="WIM98749.1"/>
    <property type="molecule type" value="Genomic_DNA"/>
</dbReference>
<evidence type="ECO:0000313" key="2">
    <source>
        <dbReference type="EMBL" id="WIM98749.1"/>
    </source>
</evidence>
<dbReference type="Proteomes" id="UP001240150">
    <property type="component" value="Chromosome"/>
</dbReference>
<dbReference type="Gene3D" id="3.10.450.50">
    <property type="match status" value="1"/>
</dbReference>